<keyword evidence="1" id="KW-0472">Membrane</keyword>
<dbReference type="PANTHER" id="PTHR23275">
    <property type="entry name" value="CABRIOLET.-RELATED"/>
    <property type="match status" value="1"/>
</dbReference>
<reference evidence="2 3" key="2">
    <citation type="journal article" date="2013" name="Genome Biol. Evol.">
        <title>Genome sequencing of Giardia lamblia genotypes A2 and B isolates (DH and GS) and comparative analysis with the genomes of genotypes A1 and E (WB and Pig).</title>
        <authorList>
            <person name="Adam R.D."/>
            <person name="Dahlstrom E.W."/>
            <person name="Martens C.A."/>
            <person name="Bruno D.P."/>
            <person name="Barbian K.D."/>
            <person name="Ricklefs S.M."/>
            <person name="Hernandez M.M."/>
            <person name="Narla N.P."/>
            <person name="Patel R.B."/>
            <person name="Porcella S.F."/>
            <person name="Nash T.E."/>
        </authorList>
    </citation>
    <scope>NUCLEOTIDE SEQUENCE [LARGE SCALE GENOMIC DNA]</scope>
    <source>
        <strain evidence="2 3">GS</strain>
    </source>
</reference>
<comment type="caution">
    <text evidence="2">The sequence shown here is derived from an EMBL/GenBank/DDBJ whole genome shotgun (WGS) entry which is preliminary data.</text>
</comment>
<proteinExistence type="predicted"/>
<evidence type="ECO:0000313" key="2">
    <source>
        <dbReference type="EMBL" id="ESU40635.1"/>
    </source>
</evidence>
<accession>V6TUE8</accession>
<dbReference type="AlphaFoldDB" id="V6TUE8"/>
<dbReference type="VEuPathDB" id="GiardiaDB:QR46_2531"/>
<dbReference type="SUPFAM" id="SSF57184">
    <property type="entry name" value="Growth factor receptor domain"/>
    <property type="match status" value="2"/>
</dbReference>
<dbReference type="VEuPathDB" id="GiardiaDB:QR46_4980"/>
<organism evidence="2 3">
    <name type="scientific">Giardia intestinalis</name>
    <name type="common">Giardia lamblia</name>
    <dbReference type="NCBI Taxonomy" id="5741"/>
    <lineage>
        <taxon>Eukaryota</taxon>
        <taxon>Metamonada</taxon>
        <taxon>Diplomonadida</taxon>
        <taxon>Hexamitidae</taxon>
        <taxon>Giardiinae</taxon>
        <taxon>Giardia</taxon>
    </lineage>
</organism>
<dbReference type="EMBL" id="AHHH01000193">
    <property type="protein sequence ID" value="ESU40635.1"/>
    <property type="molecule type" value="Genomic_DNA"/>
</dbReference>
<evidence type="ECO:0000256" key="1">
    <source>
        <dbReference type="SAM" id="Phobius"/>
    </source>
</evidence>
<name>V6TUE8_GIAIN</name>
<dbReference type="Pfam" id="PF03302">
    <property type="entry name" value="VSP"/>
    <property type="match status" value="1"/>
</dbReference>
<protein>
    <submittedName>
        <fullName evidence="2">Variant-specific surface protein</fullName>
    </submittedName>
</protein>
<feature type="transmembrane region" description="Helical" evidence="1">
    <location>
        <begin position="330"/>
        <end position="354"/>
    </location>
</feature>
<dbReference type="InterPro" id="IPR052798">
    <property type="entry name" value="Giardia_VSA"/>
</dbReference>
<gene>
    <name evidence="2" type="ORF">GSB_154809</name>
</gene>
<reference evidence="3" key="1">
    <citation type="submission" date="2012-02" db="EMBL/GenBank/DDBJ databases">
        <title>Genome sequencing of Giardia lamblia Genotypes A2 and B isolates (DH and GS) and comparative analysis with the genomes of Genotypes A1 and E (WB and Pig).</title>
        <authorList>
            <person name="Adam R."/>
            <person name="Dahlstrom E."/>
            <person name="Martens C."/>
            <person name="Bruno D."/>
            <person name="Barbian K."/>
            <person name="Porcella S.F."/>
            <person name="Nash T."/>
        </authorList>
    </citation>
    <scope>NUCLEOTIDE SEQUENCE</scope>
    <source>
        <strain evidence="3">GS</strain>
    </source>
</reference>
<dbReference type="Proteomes" id="UP000018040">
    <property type="component" value="Unassembled WGS sequence"/>
</dbReference>
<sequence>MRGLRPGEDPQDRWSTKTCVAEAECTAGFFVSTASDVKTCISCGATSNGVTDCATCEARADDKAKAECLSCTGTKKPNTTGTACVACTIADCANCDKENVCTKCNDSKIVKTAAGATFCVTDDECANAEGFFVKSGTPKTCEACGDENCATCAAEDTGKCSKCKATNTAGAKLYLKTASSGSTGTCVAASGCGSGFFPKADNNAGNKCVSCASTSGNDGGVADCQTCSKTETTLKCLTCSDPKKPSTDGTKCVTCTVTNCATCSANDTCEVCTDGYRKTDSNTCEKCTVNKCKACASDINACTECVEGYTLEGGNCASASANKSGLSSGAIAGISIAVIAVVGGLVGFLCWWFICRGKA</sequence>
<dbReference type="Gene3D" id="2.10.220.10">
    <property type="entry name" value="Hormone Receptor, Insulin-like Growth Factor Receptor 1, Chain A, domain 2"/>
    <property type="match status" value="1"/>
</dbReference>
<dbReference type="InterPro" id="IPR009030">
    <property type="entry name" value="Growth_fac_rcpt_cys_sf"/>
</dbReference>
<keyword evidence="1" id="KW-1133">Transmembrane helix</keyword>
<dbReference type="InterPro" id="IPR005127">
    <property type="entry name" value="Giardia_VSP"/>
</dbReference>
<dbReference type="PANTHER" id="PTHR23275:SF100">
    <property type="entry name" value="EGF-LIKE DOMAIN-CONTAINING PROTEIN"/>
    <property type="match status" value="1"/>
</dbReference>
<dbReference type="SMART" id="SM00261">
    <property type="entry name" value="FU"/>
    <property type="match status" value="3"/>
</dbReference>
<dbReference type="InterPro" id="IPR006212">
    <property type="entry name" value="Furin_repeat"/>
</dbReference>
<keyword evidence="1" id="KW-0812">Transmembrane</keyword>
<evidence type="ECO:0000313" key="3">
    <source>
        <dbReference type="Proteomes" id="UP000018040"/>
    </source>
</evidence>